<reference evidence="1" key="2">
    <citation type="submission" date="2020-11" db="EMBL/GenBank/DDBJ databases">
        <authorList>
            <person name="McCartney M.A."/>
            <person name="Auch B."/>
            <person name="Kono T."/>
            <person name="Mallez S."/>
            <person name="Becker A."/>
            <person name="Gohl D.M."/>
            <person name="Silverstein K.A.T."/>
            <person name="Koren S."/>
            <person name="Bechman K.B."/>
            <person name="Herman A."/>
            <person name="Abrahante J.E."/>
            <person name="Garbe J."/>
        </authorList>
    </citation>
    <scope>NUCLEOTIDE SEQUENCE</scope>
    <source>
        <strain evidence="1">Duluth1</strain>
        <tissue evidence="1">Whole animal</tissue>
    </source>
</reference>
<comment type="caution">
    <text evidence="1">The sequence shown here is derived from an EMBL/GenBank/DDBJ whole genome shotgun (WGS) entry which is preliminary data.</text>
</comment>
<sequence length="91" mass="10833">MQYHYSIHSHQDTGVLRYGDRWRRLDGSISLLINAISLFHSLTRRYRCTAIWRQMEEARRKYQSSYKCNITIPFTHTKIQVYCDMETDGGG</sequence>
<gene>
    <name evidence="1" type="ORF">DPMN_070631</name>
</gene>
<accession>A0A9D3Z5H2</accession>
<dbReference type="AlphaFoldDB" id="A0A9D3Z5H2"/>
<protein>
    <submittedName>
        <fullName evidence="1">Uncharacterized protein</fullName>
    </submittedName>
</protein>
<organism evidence="1 2">
    <name type="scientific">Dreissena polymorpha</name>
    <name type="common">Zebra mussel</name>
    <name type="synonym">Mytilus polymorpha</name>
    <dbReference type="NCBI Taxonomy" id="45954"/>
    <lineage>
        <taxon>Eukaryota</taxon>
        <taxon>Metazoa</taxon>
        <taxon>Spiralia</taxon>
        <taxon>Lophotrochozoa</taxon>
        <taxon>Mollusca</taxon>
        <taxon>Bivalvia</taxon>
        <taxon>Autobranchia</taxon>
        <taxon>Heteroconchia</taxon>
        <taxon>Euheterodonta</taxon>
        <taxon>Imparidentia</taxon>
        <taxon>Neoheterodontei</taxon>
        <taxon>Myida</taxon>
        <taxon>Dreissenoidea</taxon>
        <taxon>Dreissenidae</taxon>
        <taxon>Dreissena</taxon>
    </lineage>
</organism>
<evidence type="ECO:0000313" key="2">
    <source>
        <dbReference type="Proteomes" id="UP000828390"/>
    </source>
</evidence>
<reference evidence="1" key="1">
    <citation type="journal article" date="2019" name="bioRxiv">
        <title>The Genome of the Zebra Mussel, Dreissena polymorpha: A Resource for Invasive Species Research.</title>
        <authorList>
            <person name="McCartney M.A."/>
            <person name="Auch B."/>
            <person name="Kono T."/>
            <person name="Mallez S."/>
            <person name="Zhang Y."/>
            <person name="Obille A."/>
            <person name="Becker A."/>
            <person name="Abrahante J.E."/>
            <person name="Garbe J."/>
            <person name="Badalamenti J.P."/>
            <person name="Herman A."/>
            <person name="Mangelson H."/>
            <person name="Liachko I."/>
            <person name="Sullivan S."/>
            <person name="Sone E.D."/>
            <person name="Koren S."/>
            <person name="Silverstein K.A.T."/>
            <person name="Beckman K.B."/>
            <person name="Gohl D.M."/>
        </authorList>
    </citation>
    <scope>NUCLEOTIDE SEQUENCE</scope>
    <source>
        <strain evidence="1">Duluth1</strain>
        <tissue evidence="1">Whole animal</tissue>
    </source>
</reference>
<evidence type="ECO:0000313" key="1">
    <source>
        <dbReference type="EMBL" id="KAH3711131.1"/>
    </source>
</evidence>
<dbReference type="Proteomes" id="UP000828390">
    <property type="component" value="Unassembled WGS sequence"/>
</dbReference>
<name>A0A9D3Z5H2_DREPO</name>
<dbReference type="EMBL" id="JAIWYP010000014">
    <property type="protein sequence ID" value="KAH3711131.1"/>
    <property type="molecule type" value="Genomic_DNA"/>
</dbReference>
<keyword evidence="2" id="KW-1185">Reference proteome</keyword>
<proteinExistence type="predicted"/>